<proteinExistence type="predicted"/>
<organism evidence="3 4">
    <name type="scientific">Chloropicon roscoffensis</name>
    <dbReference type="NCBI Taxonomy" id="1461544"/>
    <lineage>
        <taxon>Eukaryota</taxon>
        <taxon>Viridiplantae</taxon>
        <taxon>Chlorophyta</taxon>
        <taxon>Chloropicophyceae</taxon>
        <taxon>Chloropicales</taxon>
        <taxon>Chloropicaceae</taxon>
        <taxon>Chloropicon</taxon>
    </lineage>
</organism>
<keyword evidence="4" id="KW-1185">Reference proteome</keyword>
<feature type="compositionally biased region" description="Polar residues" evidence="2">
    <location>
        <begin position="51"/>
        <end position="61"/>
    </location>
</feature>
<gene>
    <name evidence="3" type="ORF">HKI87_02g15880</name>
</gene>
<evidence type="ECO:0000313" key="3">
    <source>
        <dbReference type="EMBL" id="WZN60060.1"/>
    </source>
</evidence>
<feature type="region of interest" description="Disordered" evidence="2">
    <location>
        <begin position="462"/>
        <end position="492"/>
    </location>
</feature>
<dbReference type="AlphaFoldDB" id="A0AAX4P1W2"/>
<protein>
    <submittedName>
        <fullName evidence="3">Uncharacterized protein</fullName>
    </submittedName>
</protein>
<accession>A0AAX4P1W2</accession>
<reference evidence="3 4" key="1">
    <citation type="submission" date="2024-03" db="EMBL/GenBank/DDBJ databases">
        <title>Complete genome sequence of the green alga Chloropicon roscoffensis RCC1871.</title>
        <authorList>
            <person name="Lemieux C."/>
            <person name="Pombert J.-F."/>
            <person name="Otis C."/>
            <person name="Turmel M."/>
        </authorList>
    </citation>
    <scope>NUCLEOTIDE SEQUENCE [LARGE SCALE GENOMIC DNA]</scope>
    <source>
        <strain evidence="3 4">RCC1871</strain>
    </source>
</reference>
<feature type="coiled-coil region" evidence="1">
    <location>
        <begin position="196"/>
        <end position="388"/>
    </location>
</feature>
<dbReference type="EMBL" id="CP151502">
    <property type="protein sequence ID" value="WZN60060.1"/>
    <property type="molecule type" value="Genomic_DNA"/>
</dbReference>
<feature type="region of interest" description="Disordered" evidence="2">
    <location>
        <begin position="1"/>
        <end position="84"/>
    </location>
</feature>
<feature type="compositionally biased region" description="Polar residues" evidence="2">
    <location>
        <begin position="465"/>
        <end position="481"/>
    </location>
</feature>
<sequence>MVPSASELNKAAALSVDVEFTDNSSVNPRDRRSGEEMSSSEGNQWGERQAPGSSSPSRGGETSTRSPSRPTTGGLGKNAMDEKTRAQFIKSVPCQTEESFVLELDSMRQELNVIKGELAKAYDSSEKFEKKVQFQLPSVIENLKEEFKANLRDFTDQTRKENEKRVRQQQAASKVLVKNKEMEVRAEFENKIKDQISEIHKELIEKEKVLQDALDESKKKLVLKDQKIDDLNAKILHLEAKIESQVLTGDEESLEAKLNQYKSQLESSQNIAEALRQELFRRQSEFTEIALKNRQLEGSASELERALKQEREEKLSLRNQVRMDTESLQGMHNKQLAKMTEELREARERANAIYQDYERESQITDIMVNRYQTIINKLTDENRTLKATLLKSVSLEGGEKGHLPHLERRNTSVTERLYTPGSRGDHPTHAPNPLVIRQKLRNMGDLSLQMQNIQHEYRDKLKRMNSASTSAQRPRSKNSIPFSGRGKVQTTRSKRLNSIADIAPIGDLMWSSK</sequence>
<keyword evidence="1" id="KW-0175">Coiled coil</keyword>
<evidence type="ECO:0000256" key="1">
    <source>
        <dbReference type="SAM" id="Coils"/>
    </source>
</evidence>
<evidence type="ECO:0000313" key="4">
    <source>
        <dbReference type="Proteomes" id="UP001472866"/>
    </source>
</evidence>
<evidence type="ECO:0000256" key="2">
    <source>
        <dbReference type="SAM" id="MobiDB-lite"/>
    </source>
</evidence>
<dbReference type="Proteomes" id="UP001472866">
    <property type="component" value="Chromosome 02"/>
</dbReference>
<feature type="compositionally biased region" description="Low complexity" evidence="2">
    <location>
        <begin position="62"/>
        <end position="72"/>
    </location>
</feature>
<name>A0AAX4P1W2_9CHLO</name>